<evidence type="ECO:0000256" key="5">
    <source>
        <dbReference type="ARBA" id="ARBA00023016"/>
    </source>
</evidence>
<dbReference type="Pfam" id="PF13589">
    <property type="entry name" value="HATPase_c_3"/>
    <property type="match status" value="1"/>
</dbReference>
<dbReference type="SUPFAM" id="SSF110942">
    <property type="entry name" value="HSP90 C-terminal domain"/>
    <property type="match status" value="1"/>
</dbReference>
<feature type="compositionally biased region" description="Basic and acidic residues" evidence="7">
    <location>
        <begin position="1063"/>
        <end position="1077"/>
    </location>
</feature>
<evidence type="ECO:0000256" key="3">
    <source>
        <dbReference type="ARBA" id="ARBA00022741"/>
    </source>
</evidence>
<protein>
    <submittedName>
        <fullName evidence="8">Heat shock protein HSP 90-alpha</fullName>
    </submittedName>
</protein>
<dbReference type="GO" id="GO:0051082">
    <property type="term" value="F:unfolded protein binding"/>
    <property type="evidence" value="ECO:0007669"/>
    <property type="project" value="InterPro"/>
</dbReference>
<keyword evidence="6" id="KW-0143">Chaperone</keyword>
<dbReference type="OrthoDB" id="28737at2759"/>
<dbReference type="InterPro" id="IPR037196">
    <property type="entry name" value="HSP90_C"/>
</dbReference>
<feature type="compositionally biased region" description="Acidic residues" evidence="7">
    <location>
        <begin position="1078"/>
        <end position="1094"/>
    </location>
</feature>
<dbReference type="Gene3D" id="3.40.50.11260">
    <property type="match status" value="1"/>
</dbReference>
<feature type="compositionally biased region" description="Basic and acidic residues" evidence="7">
    <location>
        <begin position="894"/>
        <end position="907"/>
    </location>
</feature>
<comment type="caution">
    <text evidence="8">The sequence shown here is derived from an EMBL/GenBank/DDBJ whole genome shotgun (WGS) entry which is preliminary data.</text>
</comment>
<dbReference type="InterPro" id="IPR001404">
    <property type="entry name" value="Hsp90_fam"/>
</dbReference>
<dbReference type="SUPFAM" id="SSF55874">
    <property type="entry name" value="ATPase domain of HSP90 chaperone/DNA topoisomerase II/histidine kinase"/>
    <property type="match status" value="1"/>
</dbReference>
<dbReference type="NCBIfam" id="NF003555">
    <property type="entry name" value="PRK05218.1"/>
    <property type="match status" value="1"/>
</dbReference>
<dbReference type="EMBL" id="VRMN01000004">
    <property type="protein sequence ID" value="KAA8494814.1"/>
    <property type="molecule type" value="Genomic_DNA"/>
</dbReference>
<feature type="compositionally biased region" description="Acidic residues" evidence="7">
    <location>
        <begin position="1052"/>
        <end position="1062"/>
    </location>
</feature>
<sequence>MGVLQYVDVKRAALATRGWGGSCVAAWSKRGGVSAARSARPSSAANGSALPLGEAGGSGVRALSSGLARKMAGGDRVAWSRGADGTADLLGWRAGARAAGSRAPVLARLCSSTSQPSGSKQESVQKGVETELDSLKDFLGDAPGGSAGKVSTESPPPPENVMEPHSFQADVARVMDIIIHSLYSQPEVFLRELVSNASDAMDKRRLLALQSDSKVTMPQLDKGEAFEVKVFADKIKKQLIIEDAGVGMTKEELLETLGSIATSGTKKFAEALKQSKGVGDQSALIGQFGVGFYSSFLVADKVSVVTRSAMENGEQYIWESVRGEGYSVGLDKAKPFGELTAPGSKVVLHLKDDQKQFLELSVLKNLLKKYSEFVPAPIKLAVRLDETEADPAWQHVNAQPPIWLRSPKDVTASEYTDFYRKVTGLNDVPLSKAHFTAEGDISFKSVLFVPSVMPKYLRGDQGGDGKPRISLYVKRVFITNDLKSTLPDWTHFVCGVVDSDDLPLNVSREMLQKSKALRTIGNQIVRKALSMLTALANDEKDPIPYETFWRTMGGLIQVGVTQEEGKVQRQLMGLLRFWTTIDDGERLVGLEEYVRRMPAEQKEIYYVIGSSQDQARNSPYLKKVLNKGFPVIYATDSVEQLMLARIGDYVTSARGKGSESLVFTEVGAEIAGESGADDESKKRLSKKFAPLSEYVAQLLGSNKVSTVEVTNALAESGVLLAIAPSPFGFSPAMEQYMFMQQRMESGPTGEHSGSTTPPALPKAVQINAAHPAATTLLQMAMSDEQKHAEELESLVHVLYHAALVRSGYAVYDPTAFVTGIDNLVTSQMWQIQEDRTLPPVPEMADLSMPEEFDQDDGEYPMKKSEDTEGGGSSFDAKLQADARALADDEEAEGGDDRDFKGSAKDPLEDIDFSTVGEVGDSQRQYEGKAASPRSDYERSEYSDSDTEMKAGKTVEEILEEERLKKQNMSYTKPSYKQDPLLDENSPEFKAKEEEMRRFLKQEQERGLTPDDPDLQNIDPAEWNRPASSSSDDDNIDYCKKDTVDQPFRDAGGDEDGGEEEDMFRDPDDAKAGRRGDQGADEDVETSGPEDEPQDTAEKMEVEKEPEDMASKLGEEKSEWDDDTWVEDDGTEGRLDGKPVDKKKDESGGTKKRKHDGDLDSPD</sequence>
<accession>A0A5J4YVT0</accession>
<dbReference type="FunFam" id="3.30.565.10:FF:000357">
    <property type="entry name" value="Heat shock protein HSP 90-beta"/>
    <property type="match status" value="1"/>
</dbReference>
<dbReference type="Gene3D" id="3.30.565.10">
    <property type="entry name" value="Histidine kinase-like ATPase, C-terminal domain"/>
    <property type="match status" value="1"/>
</dbReference>
<keyword evidence="3" id="KW-0547">Nucleotide-binding</keyword>
<dbReference type="AlphaFoldDB" id="A0A5J4YVT0"/>
<dbReference type="Proteomes" id="UP000324585">
    <property type="component" value="Unassembled WGS sequence"/>
</dbReference>
<comment type="similarity">
    <text evidence="1">Belongs to the heat shock protein 90 family.</text>
</comment>
<evidence type="ECO:0000256" key="2">
    <source>
        <dbReference type="ARBA" id="ARBA00022490"/>
    </source>
</evidence>
<dbReference type="GO" id="GO:0005524">
    <property type="term" value="F:ATP binding"/>
    <property type="evidence" value="ECO:0007669"/>
    <property type="project" value="UniProtKB-KW"/>
</dbReference>
<feature type="compositionally biased region" description="Basic and acidic residues" evidence="7">
    <location>
        <begin position="1036"/>
        <end position="1051"/>
    </location>
</feature>
<evidence type="ECO:0000256" key="4">
    <source>
        <dbReference type="ARBA" id="ARBA00022840"/>
    </source>
</evidence>
<dbReference type="Gene3D" id="3.30.230.80">
    <property type="match status" value="1"/>
</dbReference>
<feature type="compositionally biased region" description="Acidic residues" evidence="7">
    <location>
        <begin position="1117"/>
        <end position="1129"/>
    </location>
</feature>
<gene>
    <name evidence="8" type="ORF">FVE85_3055</name>
</gene>
<dbReference type="InterPro" id="IPR020575">
    <property type="entry name" value="Hsp90_N"/>
</dbReference>
<dbReference type="HAMAP" id="MF_00505">
    <property type="entry name" value="HSP90"/>
    <property type="match status" value="1"/>
</dbReference>
<feature type="region of interest" description="Disordered" evidence="7">
    <location>
        <begin position="138"/>
        <end position="161"/>
    </location>
</feature>
<evidence type="ECO:0000256" key="6">
    <source>
        <dbReference type="ARBA" id="ARBA00023186"/>
    </source>
</evidence>
<evidence type="ECO:0000313" key="9">
    <source>
        <dbReference type="Proteomes" id="UP000324585"/>
    </source>
</evidence>
<keyword evidence="9" id="KW-1185">Reference proteome</keyword>
<keyword evidence="5 8" id="KW-0346">Stress response</keyword>
<feature type="compositionally biased region" description="Basic and acidic residues" evidence="7">
    <location>
        <begin position="934"/>
        <end position="964"/>
    </location>
</feature>
<evidence type="ECO:0000256" key="7">
    <source>
        <dbReference type="SAM" id="MobiDB-lite"/>
    </source>
</evidence>
<keyword evidence="4" id="KW-0067">ATP-binding</keyword>
<dbReference type="CDD" id="cd16927">
    <property type="entry name" value="HATPase_Hsp90-like"/>
    <property type="match status" value="1"/>
</dbReference>
<feature type="compositionally biased region" description="Basic and acidic residues" evidence="7">
    <location>
        <begin position="1095"/>
        <end position="1116"/>
    </location>
</feature>
<proteinExistence type="inferred from homology"/>
<evidence type="ECO:0000256" key="1">
    <source>
        <dbReference type="ARBA" id="ARBA00008239"/>
    </source>
</evidence>
<reference evidence="9" key="1">
    <citation type="journal article" date="2019" name="Nat. Commun.">
        <title>Expansion of phycobilisome linker gene families in mesophilic red algae.</title>
        <authorList>
            <person name="Lee J."/>
            <person name="Kim D."/>
            <person name="Bhattacharya D."/>
            <person name="Yoon H.S."/>
        </authorList>
    </citation>
    <scope>NUCLEOTIDE SEQUENCE [LARGE SCALE GENOMIC DNA]</scope>
    <source>
        <strain evidence="9">CCMP 1328</strain>
    </source>
</reference>
<dbReference type="GO" id="GO:0140662">
    <property type="term" value="F:ATP-dependent protein folding chaperone"/>
    <property type="evidence" value="ECO:0007669"/>
    <property type="project" value="InterPro"/>
</dbReference>
<feature type="region of interest" description="Disordered" evidence="7">
    <location>
        <begin position="850"/>
        <end position="1162"/>
    </location>
</feature>
<dbReference type="PRINTS" id="PR00775">
    <property type="entry name" value="HEATSHOCK90"/>
</dbReference>
<dbReference type="SUPFAM" id="SSF54211">
    <property type="entry name" value="Ribosomal protein S5 domain 2-like"/>
    <property type="match status" value="1"/>
</dbReference>
<name>A0A5J4YVT0_PORPP</name>
<feature type="compositionally biased region" description="Basic and acidic residues" evidence="7">
    <location>
        <begin position="986"/>
        <end position="1008"/>
    </location>
</feature>
<dbReference type="InterPro" id="IPR020568">
    <property type="entry name" value="Ribosomal_Su5_D2-typ_SF"/>
</dbReference>
<dbReference type="PANTHER" id="PTHR11528">
    <property type="entry name" value="HEAT SHOCK PROTEIN 90 FAMILY MEMBER"/>
    <property type="match status" value="1"/>
</dbReference>
<keyword evidence="2" id="KW-0963">Cytoplasm</keyword>
<dbReference type="Gene3D" id="1.20.120.790">
    <property type="entry name" value="Heat shock protein 90, C-terminal domain"/>
    <property type="match status" value="1"/>
</dbReference>
<organism evidence="8 9">
    <name type="scientific">Porphyridium purpureum</name>
    <name type="common">Red alga</name>
    <name type="synonym">Porphyridium cruentum</name>
    <dbReference type="NCBI Taxonomy" id="35688"/>
    <lineage>
        <taxon>Eukaryota</taxon>
        <taxon>Rhodophyta</taxon>
        <taxon>Bangiophyceae</taxon>
        <taxon>Porphyridiales</taxon>
        <taxon>Porphyridiaceae</taxon>
        <taxon>Porphyridium</taxon>
    </lineage>
</organism>
<feature type="compositionally biased region" description="Basic and acidic residues" evidence="7">
    <location>
        <begin position="1130"/>
        <end position="1148"/>
    </location>
</feature>
<evidence type="ECO:0000313" key="8">
    <source>
        <dbReference type="EMBL" id="KAA8494814.1"/>
    </source>
</evidence>
<dbReference type="Pfam" id="PF00183">
    <property type="entry name" value="HSP90"/>
    <property type="match status" value="1"/>
</dbReference>
<dbReference type="GO" id="GO:0016887">
    <property type="term" value="F:ATP hydrolysis activity"/>
    <property type="evidence" value="ECO:0007669"/>
    <property type="project" value="InterPro"/>
</dbReference>
<dbReference type="InterPro" id="IPR036890">
    <property type="entry name" value="HATPase_C_sf"/>
</dbReference>